<dbReference type="RefSeq" id="WP_281892001.1">
    <property type="nucleotide sequence ID" value="NZ_BSDI01000001.1"/>
</dbReference>
<dbReference type="InterPro" id="IPR036388">
    <property type="entry name" value="WH-like_DNA-bd_sf"/>
</dbReference>
<keyword evidence="3" id="KW-1185">Reference proteome</keyword>
<evidence type="ECO:0000313" key="2">
    <source>
        <dbReference type="EMBL" id="GLH95135.1"/>
    </source>
</evidence>
<reference evidence="2" key="1">
    <citation type="submission" date="2022-12" db="EMBL/GenBank/DDBJ databases">
        <title>New Phytohabitans aurantiacus sp. RD004123 nov., an actinomycete isolated from soil.</title>
        <authorList>
            <person name="Triningsih D.W."/>
            <person name="Harunari E."/>
            <person name="Igarashi Y."/>
        </authorList>
    </citation>
    <scope>NUCLEOTIDE SEQUENCE</scope>
    <source>
        <strain evidence="2">RD004123</strain>
    </source>
</reference>
<sequence length="205" mass="22363">MAYTTGLTAALGGVTAAQLVHWRRQPNPLLVPELTKSGRVRYSFRDLLAVRIVANLRTEISLQKIRKAITNLKHLDDFQHLSSYRLVADNDTIVWIGDQPIDILKRPGQHMLVTMRDVLGEFIGWAGATVVPLARPKPGVSINPGVLRGYPVAENTRVPYDTVASLVADGFDADAIRGLYPSVDAIGVTGAVAFDEYVRAYGQAA</sequence>
<accession>A0ABQ5QLM5</accession>
<dbReference type="InterPro" id="IPR009061">
    <property type="entry name" value="DNA-bd_dom_put_sf"/>
</dbReference>
<dbReference type="Pfam" id="PF13411">
    <property type="entry name" value="MerR_1"/>
    <property type="match status" value="1"/>
</dbReference>
<organism evidence="2 3">
    <name type="scientific">Phytohabitans aurantiacus</name>
    <dbReference type="NCBI Taxonomy" id="3016789"/>
    <lineage>
        <taxon>Bacteria</taxon>
        <taxon>Bacillati</taxon>
        <taxon>Actinomycetota</taxon>
        <taxon>Actinomycetes</taxon>
        <taxon>Micromonosporales</taxon>
        <taxon>Micromonosporaceae</taxon>
    </lineage>
</organism>
<dbReference type="Gene3D" id="1.10.10.10">
    <property type="entry name" value="Winged helix-like DNA-binding domain superfamily/Winged helix DNA-binding domain"/>
    <property type="match status" value="1"/>
</dbReference>
<dbReference type="InterPro" id="IPR009057">
    <property type="entry name" value="Homeodomain-like_sf"/>
</dbReference>
<dbReference type="InterPro" id="IPR007367">
    <property type="entry name" value="DUF433"/>
</dbReference>
<dbReference type="SMART" id="SM00422">
    <property type="entry name" value="HTH_MERR"/>
    <property type="match status" value="1"/>
</dbReference>
<dbReference type="InterPro" id="IPR000551">
    <property type="entry name" value="MerR-type_HTH_dom"/>
</dbReference>
<gene>
    <name evidence="2" type="ORF">Pa4123_04070</name>
</gene>
<evidence type="ECO:0000313" key="3">
    <source>
        <dbReference type="Proteomes" id="UP001144280"/>
    </source>
</evidence>
<dbReference type="SUPFAM" id="SSF46955">
    <property type="entry name" value="Putative DNA-binding domain"/>
    <property type="match status" value="1"/>
</dbReference>
<dbReference type="Gene3D" id="1.10.1660.10">
    <property type="match status" value="1"/>
</dbReference>
<dbReference type="Pfam" id="PF04255">
    <property type="entry name" value="DUF433"/>
    <property type="match status" value="1"/>
</dbReference>
<dbReference type="EMBL" id="BSDI01000001">
    <property type="protein sequence ID" value="GLH95135.1"/>
    <property type="molecule type" value="Genomic_DNA"/>
</dbReference>
<dbReference type="Proteomes" id="UP001144280">
    <property type="component" value="Unassembled WGS sequence"/>
</dbReference>
<dbReference type="SUPFAM" id="SSF46689">
    <property type="entry name" value="Homeodomain-like"/>
    <property type="match status" value="1"/>
</dbReference>
<proteinExistence type="predicted"/>
<name>A0ABQ5QLM5_9ACTN</name>
<evidence type="ECO:0000259" key="1">
    <source>
        <dbReference type="SMART" id="SM00422"/>
    </source>
</evidence>
<feature type="domain" description="HTH merR-type" evidence="1">
    <location>
        <begin position="3"/>
        <end position="72"/>
    </location>
</feature>
<comment type="caution">
    <text evidence="2">The sequence shown here is derived from an EMBL/GenBank/DDBJ whole genome shotgun (WGS) entry which is preliminary data.</text>
</comment>
<protein>
    <recommendedName>
        <fullName evidence="1">HTH merR-type domain-containing protein</fullName>
    </recommendedName>
</protein>